<organism evidence="1 2">
    <name type="scientific">candidate division WS6 bacterium 36_33</name>
    <dbReference type="NCBI Taxonomy" id="1641388"/>
    <lineage>
        <taxon>Bacteria</taxon>
        <taxon>Candidatus Dojkabacteria</taxon>
    </lineage>
</organism>
<protein>
    <submittedName>
        <fullName evidence="1">Uncharacterized protein</fullName>
    </submittedName>
</protein>
<gene>
    <name evidence="1" type="ORF">XD87_0122</name>
</gene>
<evidence type="ECO:0000313" key="2">
    <source>
        <dbReference type="Proteomes" id="UP000053469"/>
    </source>
</evidence>
<name>A0A117LU45_9BACT</name>
<reference evidence="2" key="1">
    <citation type="journal article" date="2015" name="MBio">
        <title>Genome-Resolved Metagenomic Analysis Reveals Roles for Candidate Phyla and Other Microbial Community Members in Biogeochemical Transformations in Oil Reservoirs.</title>
        <authorList>
            <person name="Hu P."/>
            <person name="Tom L."/>
            <person name="Singh A."/>
            <person name="Thomas B.C."/>
            <person name="Baker B.J."/>
            <person name="Piceno Y.M."/>
            <person name="Andersen G.L."/>
            <person name="Banfield J.F."/>
        </authorList>
    </citation>
    <scope>NUCLEOTIDE SEQUENCE [LARGE SCALE GENOMIC DNA]</scope>
</reference>
<accession>A0A117LU45</accession>
<evidence type="ECO:0000313" key="1">
    <source>
        <dbReference type="EMBL" id="KUK67447.1"/>
    </source>
</evidence>
<dbReference type="Proteomes" id="UP000053469">
    <property type="component" value="Unassembled WGS sequence"/>
</dbReference>
<sequence>MEKMSLERDSLSPIYETPREFFVLRPPLDLEMHSMREVHRLCTQEYYKHKRGCPNFGFRKGCPPNLKHITEIVDVSTLHFYFVRFHFQQYIEQKMDRSPGWTNRAYANQRHWQGHLKSQLEKRWEEVDRYKYPDYVLHSETESYCRNPEAHGINVMQTLENHGFETGWCVENDDHEFIQFPKYMYQVFVFGQELPQIDQL</sequence>
<comment type="caution">
    <text evidence="1">The sequence shown here is derived from an EMBL/GenBank/DDBJ whole genome shotgun (WGS) entry which is preliminary data.</text>
</comment>
<dbReference type="EMBL" id="LGGI01000010">
    <property type="protein sequence ID" value="KUK67447.1"/>
    <property type="molecule type" value="Genomic_DNA"/>
</dbReference>
<dbReference type="AlphaFoldDB" id="A0A117LU45"/>
<proteinExistence type="predicted"/>